<dbReference type="GO" id="GO:0055085">
    <property type="term" value="P:transmembrane transport"/>
    <property type="evidence" value="ECO:0007669"/>
    <property type="project" value="InterPro"/>
</dbReference>
<comment type="caution">
    <text evidence="8">The sequence shown here is derived from an EMBL/GenBank/DDBJ whole genome shotgun (WGS) entry which is preliminary data.</text>
</comment>
<dbReference type="PROSITE" id="PS50920">
    <property type="entry name" value="SOLCAR"/>
    <property type="match status" value="2"/>
</dbReference>
<organism evidence="8 9">
    <name type="scientific">Acer negundo</name>
    <name type="common">Box elder</name>
    <dbReference type="NCBI Taxonomy" id="4023"/>
    <lineage>
        <taxon>Eukaryota</taxon>
        <taxon>Viridiplantae</taxon>
        <taxon>Streptophyta</taxon>
        <taxon>Embryophyta</taxon>
        <taxon>Tracheophyta</taxon>
        <taxon>Spermatophyta</taxon>
        <taxon>Magnoliopsida</taxon>
        <taxon>eudicotyledons</taxon>
        <taxon>Gunneridae</taxon>
        <taxon>Pentapetalae</taxon>
        <taxon>rosids</taxon>
        <taxon>malvids</taxon>
        <taxon>Sapindales</taxon>
        <taxon>Sapindaceae</taxon>
        <taxon>Hippocastanoideae</taxon>
        <taxon>Acereae</taxon>
        <taxon>Acer</taxon>
    </lineage>
</organism>
<gene>
    <name evidence="8" type="ORF">LWI28_005851</name>
</gene>
<evidence type="ECO:0000313" key="9">
    <source>
        <dbReference type="Proteomes" id="UP001064489"/>
    </source>
</evidence>
<dbReference type="SUPFAM" id="SSF103506">
    <property type="entry name" value="Mitochondrial carrier"/>
    <property type="match status" value="1"/>
</dbReference>
<keyword evidence="9" id="KW-1185">Reference proteome</keyword>
<dbReference type="Pfam" id="PF00153">
    <property type="entry name" value="Mito_carr"/>
    <property type="match status" value="2"/>
</dbReference>
<proteinExistence type="inferred from homology"/>
<feature type="repeat" description="Solcar" evidence="6">
    <location>
        <begin position="73"/>
        <end position="162"/>
    </location>
</feature>
<keyword evidence="4" id="KW-0677">Repeat</keyword>
<protein>
    <submittedName>
        <fullName evidence="8">Uncharacterized protein</fullName>
    </submittedName>
</protein>
<keyword evidence="5 6" id="KW-0472">Membrane</keyword>
<dbReference type="GO" id="GO:0016020">
    <property type="term" value="C:membrane"/>
    <property type="evidence" value="ECO:0007669"/>
    <property type="project" value="UniProtKB-SubCell"/>
</dbReference>
<evidence type="ECO:0000256" key="3">
    <source>
        <dbReference type="ARBA" id="ARBA00022692"/>
    </source>
</evidence>
<evidence type="ECO:0000256" key="2">
    <source>
        <dbReference type="ARBA" id="ARBA00022448"/>
    </source>
</evidence>
<evidence type="ECO:0000256" key="1">
    <source>
        <dbReference type="ARBA" id="ARBA00004141"/>
    </source>
</evidence>
<comment type="subcellular location">
    <subcellularLocation>
        <location evidence="1">Membrane</location>
        <topology evidence="1">Multi-pass membrane protein</topology>
    </subcellularLocation>
</comment>
<dbReference type="InterPro" id="IPR023395">
    <property type="entry name" value="MCP_dom_sf"/>
</dbReference>
<reference evidence="8" key="1">
    <citation type="journal article" date="2022" name="Plant J.">
        <title>Strategies of tolerance reflected in two North American maple genomes.</title>
        <authorList>
            <person name="McEvoy S.L."/>
            <person name="Sezen U.U."/>
            <person name="Trouern-Trend A."/>
            <person name="McMahon S.M."/>
            <person name="Schaberg P.G."/>
            <person name="Yang J."/>
            <person name="Wegrzyn J.L."/>
            <person name="Swenson N.G."/>
        </authorList>
    </citation>
    <scope>NUCLEOTIDE SEQUENCE</scope>
    <source>
        <strain evidence="8">91603</strain>
    </source>
</reference>
<dbReference type="AlphaFoldDB" id="A0AAD5NI86"/>
<accession>A0AAD5NI86</accession>
<keyword evidence="3 6" id="KW-0812">Transmembrane</keyword>
<dbReference type="PANTHER" id="PTHR46080">
    <property type="entry name" value="MITOCHONDRIAL SUBSTRATE CARRIER FAMILY PROTEIN J"/>
    <property type="match status" value="1"/>
</dbReference>
<dbReference type="Gene3D" id="1.50.40.10">
    <property type="entry name" value="Mitochondrial carrier domain"/>
    <property type="match status" value="1"/>
</dbReference>
<evidence type="ECO:0000256" key="7">
    <source>
        <dbReference type="RuleBase" id="RU000488"/>
    </source>
</evidence>
<evidence type="ECO:0000256" key="5">
    <source>
        <dbReference type="ARBA" id="ARBA00023136"/>
    </source>
</evidence>
<sequence>MVVLKTWQQVGQCWVSCVGMVASIVKSEGIRGLYRGFETSLTGTIPARALYIAALEVTKSEVGGLAVRLGCSKAAAANAIGELSVTVAAQLVWTPADVVSQRLIVCNINDPNCRYVNGIDACKKIVRNDGVRGLYKRFRISILTYAPSNGMWWASYSVAQRAVWGRIGCYYYSRMDGDEGTKSNPNEYPPLVILRLPCWLGWCINDPSEFRPSSISMAPIDFMVMASAAIC</sequence>
<dbReference type="PANTHER" id="PTHR46080:SF8">
    <property type="entry name" value="SOLUTE CARRIER FAMILY 25 MEMBER 44-LIKE"/>
    <property type="match status" value="1"/>
</dbReference>
<dbReference type="InterPro" id="IPR018108">
    <property type="entry name" value="MCP_transmembrane"/>
</dbReference>
<comment type="similarity">
    <text evidence="7">Belongs to the mitochondrial carrier (TC 2.A.29) family.</text>
</comment>
<dbReference type="EMBL" id="JAJSOW010000106">
    <property type="protein sequence ID" value="KAI9160181.1"/>
    <property type="molecule type" value="Genomic_DNA"/>
</dbReference>
<reference evidence="8" key="2">
    <citation type="submission" date="2023-02" db="EMBL/GenBank/DDBJ databases">
        <authorList>
            <person name="Swenson N.G."/>
            <person name="Wegrzyn J.L."/>
            <person name="Mcevoy S.L."/>
        </authorList>
    </citation>
    <scope>NUCLEOTIDE SEQUENCE</scope>
    <source>
        <strain evidence="8">91603</strain>
        <tissue evidence="8">Leaf</tissue>
    </source>
</reference>
<evidence type="ECO:0000256" key="4">
    <source>
        <dbReference type="ARBA" id="ARBA00022737"/>
    </source>
</evidence>
<evidence type="ECO:0000256" key="6">
    <source>
        <dbReference type="PROSITE-ProRule" id="PRU00282"/>
    </source>
</evidence>
<name>A0AAD5NI86_ACENE</name>
<dbReference type="PRINTS" id="PR00926">
    <property type="entry name" value="MITOCARRIER"/>
</dbReference>
<keyword evidence="2 7" id="KW-0813">Transport</keyword>
<feature type="repeat" description="Solcar" evidence="6">
    <location>
        <begin position="1"/>
        <end position="61"/>
    </location>
</feature>
<dbReference type="Proteomes" id="UP001064489">
    <property type="component" value="Chromosome 2"/>
</dbReference>
<evidence type="ECO:0000313" key="8">
    <source>
        <dbReference type="EMBL" id="KAI9160181.1"/>
    </source>
</evidence>
<dbReference type="InterPro" id="IPR002067">
    <property type="entry name" value="MCP"/>
</dbReference>